<evidence type="ECO:0000313" key="2">
    <source>
        <dbReference type="EMBL" id="VEN42205.1"/>
    </source>
</evidence>
<feature type="chain" id="PRO_5025040163" description="Tachykinin" evidence="1">
    <location>
        <begin position="20"/>
        <end position="158"/>
    </location>
</feature>
<sequence>MYALVTLYVLLVMSGSTLALRLSSSSFAAVRGKKAILPFDEEDDPLAKRVPGGFMGLRGKKEQWRSAADTLFKRALYDFMGLRGKKDDAVADYEIDAKRTPSGFIGVRGKKRTFLSASFRSPKGDFSDKRTPFMPMRGKKADFMDATRVPSGFYGLRG</sequence>
<protein>
    <recommendedName>
        <fullName evidence="4">Tachykinin</fullName>
    </recommendedName>
</protein>
<feature type="signal peptide" evidence="1">
    <location>
        <begin position="1"/>
        <end position="19"/>
    </location>
</feature>
<organism evidence="2 3">
    <name type="scientific">Callosobruchus maculatus</name>
    <name type="common">Southern cowpea weevil</name>
    <name type="synonym">Pulse bruchid</name>
    <dbReference type="NCBI Taxonomy" id="64391"/>
    <lineage>
        <taxon>Eukaryota</taxon>
        <taxon>Metazoa</taxon>
        <taxon>Ecdysozoa</taxon>
        <taxon>Arthropoda</taxon>
        <taxon>Hexapoda</taxon>
        <taxon>Insecta</taxon>
        <taxon>Pterygota</taxon>
        <taxon>Neoptera</taxon>
        <taxon>Endopterygota</taxon>
        <taxon>Coleoptera</taxon>
        <taxon>Polyphaga</taxon>
        <taxon>Cucujiformia</taxon>
        <taxon>Chrysomeloidea</taxon>
        <taxon>Chrysomelidae</taxon>
        <taxon>Bruchinae</taxon>
        <taxon>Bruchini</taxon>
        <taxon>Callosobruchus</taxon>
    </lineage>
</organism>
<evidence type="ECO:0008006" key="4">
    <source>
        <dbReference type="Google" id="ProtNLM"/>
    </source>
</evidence>
<dbReference type="EMBL" id="CAACVG010006865">
    <property type="protein sequence ID" value="VEN42205.1"/>
    <property type="molecule type" value="Genomic_DNA"/>
</dbReference>
<evidence type="ECO:0000256" key="1">
    <source>
        <dbReference type="SAM" id="SignalP"/>
    </source>
</evidence>
<dbReference type="Proteomes" id="UP000410492">
    <property type="component" value="Unassembled WGS sequence"/>
</dbReference>
<keyword evidence="1" id="KW-0732">Signal</keyword>
<evidence type="ECO:0000313" key="3">
    <source>
        <dbReference type="Proteomes" id="UP000410492"/>
    </source>
</evidence>
<proteinExistence type="predicted"/>
<dbReference type="OrthoDB" id="5919137at2759"/>
<accession>A0A653C350</accession>
<keyword evidence="3" id="KW-1185">Reference proteome</keyword>
<reference evidence="2 3" key="1">
    <citation type="submission" date="2019-01" db="EMBL/GenBank/DDBJ databases">
        <authorList>
            <person name="Sayadi A."/>
        </authorList>
    </citation>
    <scope>NUCLEOTIDE SEQUENCE [LARGE SCALE GENOMIC DNA]</scope>
</reference>
<dbReference type="AlphaFoldDB" id="A0A653C350"/>
<name>A0A653C350_CALMS</name>
<gene>
    <name evidence="2" type="ORF">CALMAC_LOCUS5781</name>
</gene>